<dbReference type="AlphaFoldDB" id="A0A5B9QFB5"/>
<evidence type="ECO:0000259" key="1">
    <source>
        <dbReference type="SMART" id="SM00563"/>
    </source>
</evidence>
<dbReference type="Pfam" id="PF01553">
    <property type="entry name" value="Acyltransferase"/>
    <property type="match status" value="1"/>
</dbReference>
<evidence type="ECO:0000313" key="2">
    <source>
        <dbReference type="EMBL" id="QEG33011.1"/>
    </source>
</evidence>
<dbReference type="SUPFAM" id="SSF69593">
    <property type="entry name" value="Glycerol-3-phosphate (1)-acyltransferase"/>
    <property type="match status" value="1"/>
</dbReference>
<dbReference type="EMBL" id="CP042913">
    <property type="protein sequence ID" value="QEG33011.1"/>
    <property type="molecule type" value="Genomic_DNA"/>
</dbReference>
<dbReference type="GO" id="GO:0016746">
    <property type="term" value="F:acyltransferase activity"/>
    <property type="evidence" value="ECO:0007669"/>
    <property type="project" value="UniProtKB-KW"/>
</dbReference>
<reference evidence="2 3" key="1">
    <citation type="submission" date="2019-08" db="EMBL/GenBank/DDBJ databases">
        <title>Deep-cultivation of Planctomycetes and their phenomic and genomic characterization uncovers novel biology.</title>
        <authorList>
            <person name="Wiegand S."/>
            <person name="Jogler M."/>
            <person name="Boedeker C."/>
            <person name="Pinto D."/>
            <person name="Vollmers J."/>
            <person name="Rivas-Marin E."/>
            <person name="Kohn T."/>
            <person name="Peeters S.H."/>
            <person name="Heuer A."/>
            <person name="Rast P."/>
            <person name="Oberbeckmann S."/>
            <person name="Bunk B."/>
            <person name="Jeske O."/>
            <person name="Meyerdierks A."/>
            <person name="Storesund J.E."/>
            <person name="Kallscheuer N."/>
            <person name="Luecker S."/>
            <person name="Lage O.M."/>
            <person name="Pohl T."/>
            <person name="Merkel B.J."/>
            <person name="Hornburger P."/>
            <person name="Mueller R.-W."/>
            <person name="Bruemmer F."/>
            <person name="Labrenz M."/>
            <person name="Spormann A.M."/>
            <person name="Op den Camp H."/>
            <person name="Overmann J."/>
            <person name="Amann R."/>
            <person name="Jetten M.S.M."/>
            <person name="Mascher T."/>
            <person name="Medema M.H."/>
            <person name="Devos D.P."/>
            <person name="Kaster A.-K."/>
            <person name="Ovreas L."/>
            <person name="Rohde M."/>
            <person name="Galperin M.Y."/>
            <person name="Jogler C."/>
        </authorList>
    </citation>
    <scope>NUCLEOTIDE SEQUENCE [LARGE SCALE GENOMIC DNA]</scope>
    <source>
        <strain evidence="2 3">Pr1d</strain>
    </source>
</reference>
<dbReference type="KEGG" id="bgok:Pr1d_02720"/>
<protein>
    <submittedName>
        <fullName evidence="2">Acyltransferase</fullName>
    </submittedName>
</protein>
<dbReference type="OrthoDB" id="9806008at2"/>
<name>A0A5B9QFB5_9BACT</name>
<keyword evidence="2" id="KW-0808">Transferase</keyword>
<gene>
    <name evidence="2" type="ORF">Pr1d_02720</name>
</gene>
<proteinExistence type="predicted"/>
<dbReference type="RefSeq" id="WP_148071821.1">
    <property type="nucleotide sequence ID" value="NZ_CP042913.1"/>
</dbReference>
<keyword evidence="3" id="KW-1185">Reference proteome</keyword>
<dbReference type="SMART" id="SM00563">
    <property type="entry name" value="PlsC"/>
    <property type="match status" value="1"/>
</dbReference>
<sequence>MQNVIIDQPYEFVPPVYGKFWPWLMQFYLKRYLRKAFAVESVENRDVHLLQESIDAGHSLLIAPNHCRLSDPLTLGYVSRIIKREMHAMASWHLFMQEPLKRFVLRRMGAFSVYREGVDRKAIDTAVNILVEGKRPLVVFAEGAISRHNDVLMPLMDGTSFIARTAAKRREKLGTRGGVMVHPVAIRYFFKGDVVKTVEPVLKEIESHLSWYSQQGRPLTRRLQQIGQALLSLKEIEYFGHARSGDFYERVDALMEDVLAKLEKEWQIKDVGESIVARVKSLRSTILPDMVKNNISPEERSRRWKQLAACYYVQQMSHYPRNYVRNSEKNIPEHILETVERFEEDFTDSVHVHGPLHAVVQVGKAIPVASQRDRSQPEDPIMTGIRTQLTEMLTKLSAESVKI</sequence>
<evidence type="ECO:0000313" key="3">
    <source>
        <dbReference type="Proteomes" id="UP000323917"/>
    </source>
</evidence>
<keyword evidence="2" id="KW-0012">Acyltransferase</keyword>
<feature type="domain" description="Phospholipid/glycerol acyltransferase" evidence="1">
    <location>
        <begin position="60"/>
        <end position="189"/>
    </location>
</feature>
<organism evidence="2 3">
    <name type="scientific">Bythopirellula goksoeyrii</name>
    <dbReference type="NCBI Taxonomy" id="1400387"/>
    <lineage>
        <taxon>Bacteria</taxon>
        <taxon>Pseudomonadati</taxon>
        <taxon>Planctomycetota</taxon>
        <taxon>Planctomycetia</taxon>
        <taxon>Pirellulales</taxon>
        <taxon>Lacipirellulaceae</taxon>
        <taxon>Bythopirellula</taxon>
    </lineage>
</organism>
<accession>A0A5B9QFB5</accession>
<dbReference type="InterPro" id="IPR002123">
    <property type="entry name" value="Plipid/glycerol_acylTrfase"/>
</dbReference>
<dbReference type="Proteomes" id="UP000323917">
    <property type="component" value="Chromosome"/>
</dbReference>
<dbReference type="CDD" id="cd07989">
    <property type="entry name" value="LPLAT_AGPAT-like"/>
    <property type="match status" value="1"/>
</dbReference>